<dbReference type="EMBL" id="GBRH01179175">
    <property type="protein sequence ID" value="JAE18721.1"/>
    <property type="molecule type" value="Transcribed_RNA"/>
</dbReference>
<organism evidence="2">
    <name type="scientific">Arundo donax</name>
    <name type="common">Giant reed</name>
    <name type="synonym">Donax arundinaceus</name>
    <dbReference type="NCBI Taxonomy" id="35708"/>
    <lineage>
        <taxon>Eukaryota</taxon>
        <taxon>Viridiplantae</taxon>
        <taxon>Streptophyta</taxon>
        <taxon>Embryophyta</taxon>
        <taxon>Tracheophyta</taxon>
        <taxon>Spermatophyta</taxon>
        <taxon>Magnoliopsida</taxon>
        <taxon>Liliopsida</taxon>
        <taxon>Poales</taxon>
        <taxon>Poaceae</taxon>
        <taxon>PACMAD clade</taxon>
        <taxon>Arundinoideae</taxon>
        <taxon>Arundineae</taxon>
        <taxon>Arundo</taxon>
    </lineage>
</organism>
<protein>
    <submittedName>
        <fullName evidence="2">Uncharacterized protein</fullName>
    </submittedName>
</protein>
<reference evidence="2" key="1">
    <citation type="submission" date="2014-09" db="EMBL/GenBank/DDBJ databases">
        <authorList>
            <person name="Magalhaes I.L.F."/>
            <person name="Oliveira U."/>
            <person name="Santos F.R."/>
            <person name="Vidigal T.H.D.A."/>
            <person name="Brescovit A.D."/>
            <person name="Santos A.J."/>
        </authorList>
    </citation>
    <scope>NUCLEOTIDE SEQUENCE</scope>
    <source>
        <tissue evidence="2">Shoot tissue taken approximately 20 cm above the soil surface</tissue>
    </source>
</reference>
<reference evidence="2" key="2">
    <citation type="journal article" date="2015" name="Data Brief">
        <title>Shoot transcriptome of the giant reed, Arundo donax.</title>
        <authorList>
            <person name="Barrero R.A."/>
            <person name="Guerrero F.D."/>
            <person name="Moolhuijzen P."/>
            <person name="Goolsby J.A."/>
            <person name="Tidwell J."/>
            <person name="Bellgard S.E."/>
            <person name="Bellgard M.I."/>
        </authorList>
    </citation>
    <scope>NUCLEOTIDE SEQUENCE</scope>
    <source>
        <tissue evidence="2">Shoot tissue taken approximately 20 cm above the soil surface</tissue>
    </source>
</reference>
<feature type="region of interest" description="Disordered" evidence="1">
    <location>
        <begin position="41"/>
        <end position="65"/>
    </location>
</feature>
<name>A0A0A9G847_ARUDO</name>
<evidence type="ECO:0000313" key="2">
    <source>
        <dbReference type="EMBL" id="JAE18721.1"/>
    </source>
</evidence>
<sequence length="105" mass="11159">MAGACAVAVATVATAAAPPLAAEPNSNLALLRVSCRQNPRAAAPAGARNRAARGRARLSRRDPAEAETEAIVGRILKDDSSYLWTLVLGIRWWRGGYKVRKHSAP</sequence>
<dbReference type="AlphaFoldDB" id="A0A0A9G847"/>
<proteinExistence type="predicted"/>
<accession>A0A0A9G847</accession>
<evidence type="ECO:0000256" key="1">
    <source>
        <dbReference type="SAM" id="MobiDB-lite"/>
    </source>
</evidence>